<evidence type="ECO:0000313" key="3">
    <source>
        <dbReference type="Proteomes" id="UP000031843"/>
    </source>
</evidence>
<reference evidence="2 3" key="1">
    <citation type="journal article" date="2015" name="Genome Announc.">
        <title>Complete Genome Sequence of Cupriavidus basilensis 4G11, Isolated from the Oak Ridge Field Research Center Site.</title>
        <authorList>
            <person name="Ray J."/>
            <person name="Waters R.J."/>
            <person name="Skerker J.M."/>
            <person name="Kuehl J.V."/>
            <person name="Price M.N."/>
            <person name="Huang J."/>
            <person name="Chakraborty R."/>
            <person name="Arkin A.P."/>
            <person name="Deutschbauer A."/>
        </authorList>
    </citation>
    <scope>NUCLEOTIDE SEQUENCE [LARGE SCALE GENOMIC DNA]</scope>
    <source>
        <strain evidence="2">4G11</strain>
    </source>
</reference>
<feature type="region of interest" description="Disordered" evidence="1">
    <location>
        <begin position="1"/>
        <end position="24"/>
    </location>
</feature>
<dbReference type="AlphaFoldDB" id="A0A0C4YIL2"/>
<evidence type="ECO:0000256" key="1">
    <source>
        <dbReference type="SAM" id="MobiDB-lite"/>
    </source>
</evidence>
<sequence>MGGREDRGIHGKHDTPLQSGSNMARRKLTGLRALATLPAVFLRPRAALAS</sequence>
<dbReference type="KEGG" id="cbw:RR42_s0071"/>
<keyword evidence="3" id="KW-1185">Reference proteome</keyword>
<accession>A0A0C4YIL2</accession>
<dbReference type="STRING" id="68895.RR42_s0071"/>
<name>A0A0C4YIL2_9BURK</name>
<gene>
    <name evidence="2" type="ORF">RR42_s0071</name>
</gene>
<dbReference type="EMBL" id="CP010537">
    <property type="protein sequence ID" value="AJG21669.1"/>
    <property type="molecule type" value="Genomic_DNA"/>
</dbReference>
<dbReference type="Proteomes" id="UP000031843">
    <property type="component" value="Chromosome secondary"/>
</dbReference>
<evidence type="ECO:0000313" key="2">
    <source>
        <dbReference type="EMBL" id="AJG21669.1"/>
    </source>
</evidence>
<feature type="compositionally biased region" description="Basic and acidic residues" evidence="1">
    <location>
        <begin position="1"/>
        <end position="15"/>
    </location>
</feature>
<protein>
    <submittedName>
        <fullName evidence="2">Uncharacterized protein</fullName>
    </submittedName>
</protein>
<organism evidence="2 3">
    <name type="scientific">Cupriavidus basilensis</name>
    <dbReference type="NCBI Taxonomy" id="68895"/>
    <lineage>
        <taxon>Bacteria</taxon>
        <taxon>Pseudomonadati</taxon>
        <taxon>Pseudomonadota</taxon>
        <taxon>Betaproteobacteria</taxon>
        <taxon>Burkholderiales</taxon>
        <taxon>Burkholderiaceae</taxon>
        <taxon>Cupriavidus</taxon>
    </lineage>
</organism>
<proteinExistence type="predicted"/>